<gene>
    <name evidence="8" type="primary">fliZ</name>
    <name evidence="8" type="ORF">GCM10007425_15430</name>
</gene>
<feature type="signal peptide" evidence="7">
    <location>
        <begin position="1"/>
        <end position="27"/>
    </location>
</feature>
<evidence type="ECO:0000256" key="6">
    <source>
        <dbReference type="SAM" id="Phobius"/>
    </source>
</evidence>
<evidence type="ECO:0000256" key="2">
    <source>
        <dbReference type="ARBA" id="ARBA00022475"/>
    </source>
</evidence>
<reference evidence="8" key="1">
    <citation type="journal article" date="2014" name="Int. J. Syst. Evol. Microbiol.">
        <title>Complete genome sequence of Corynebacterium casei LMG S-19264T (=DSM 44701T), isolated from a smear-ripened cheese.</title>
        <authorList>
            <consortium name="US DOE Joint Genome Institute (JGI-PGF)"/>
            <person name="Walter F."/>
            <person name="Albersmeier A."/>
            <person name="Kalinowski J."/>
            <person name="Ruckert C."/>
        </authorList>
    </citation>
    <scope>NUCLEOTIDE SEQUENCE</scope>
    <source>
        <strain evidence="8">CGMCC 1.15760</strain>
    </source>
</reference>
<dbReference type="RefSeq" id="WP_188614456.1">
    <property type="nucleotide sequence ID" value="NZ_BMJT01000004.1"/>
</dbReference>
<dbReference type="GO" id="GO:0016020">
    <property type="term" value="C:membrane"/>
    <property type="evidence" value="ECO:0007669"/>
    <property type="project" value="InterPro"/>
</dbReference>
<sequence>MRMSYIVKVVTLLTVLLISVFPTEVLAEDGPSTVQECMKNPDKCADKEEKDNKEKESQKVAKTSSTTVDFLKAIVAFAVVIALLYFVMKFINSRNSKYQHNQMIQNLGGITLGAQKSVQLLQMGNRLYLVGVGENIQLLKEITDSVEIEALQKMYEDKQILAAAPVKFAEVFSRFKKDKPTQENDTSFNALFQEKINKINAERQEEINNWKKETDK</sequence>
<accession>A0A917G4B2</accession>
<dbReference type="Pfam" id="PF04347">
    <property type="entry name" value="FliO"/>
    <property type="match status" value="1"/>
</dbReference>
<keyword evidence="8" id="KW-0282">Flagellum</keyword>
<protein>
    <submittedName>
        <fullName evidence="8">Flagellar biosynthetic protein FliZ</fullName>
    </submittedName>
</protein>
<dbReference type="EMBL" id="BMJT01000004">
    <property type="protein sequence ID" value="GGG21869.1"/>
    <property type="molecule type" value="Genomic_DNA"/>
</dbReference>
<evidence type="ECO:0000256" key="7">
    <source>
        <dbReference type="SAM" id="SignalP"/>
    </source>
</evidence>
<keyword evidence="4 6" id="KW-1133">Transmembrane helix</keyword>
<comment type="caution">
    <text evidence="8">The sequence shown here is derived from an EMBL/GenBank/DDBJ whole genome shotgun (WGS) entry which is preliminary data.</text>
</comment>
<keyword evidence="8" id="KW-0969">Cilium</keyword>
<evidence type="ECO:0000256" key="1">
    <source>
        <dbReference type="ARBA" id="ARBA00004236"/>
    </source>
</evidence>
<evidence type="ECO:0000256" key="5">
    <source>
        <dbReference type="ARBA" id="ARBA00023136"/>
    </source>
</evidence>
<name>A0A917G4B2_9BACI</name>
<dbReference type="GO" id="GO:0044781">
    <property type="term" value="P:bacterial-type flagellum organization"/>
    <property type="evidence" value="ECO:0007669"/>
    <property type="project" value="InterPro"/>
</dbReference>
<dbReference type="Proteomes" id="UP000616608">
    <property type="component" value="Unassembled WGS sequence"/>
</dbReference>
<evidence type="ECO:0000313" key="9">
    <source>
        <dbReference type="Proteomes" id="UP000616608"/>
    </source>
</evidence>
<feature type="chain" id="PRO_5038102629" evidence="7">
    <location>
        <begin position="28"/>
        <end position="216"/>
    </location>
</feature>
<comment type="subcellular location">
    <subcellularLocation>
        <location evidence="1">Cell membrane</location>
    </subcellularLocation>
</comment>
<evidence type="ECO:0000256" key="3">
    <source>
        <dbReference type="ARBA" id="ARBA00022692"/>
    </source>
</evidence>
<evidence type="ECO:0000256" key="4">
    <source>
        <dbReference type="ARBA" id="ARBA00022989"/>
    </source>
</evidence>
<keyword evidence="7" id="KW-0732">Signal</keyword>
<reference evidence="8" key="2">
    <citation type="submission" date="2020-09" db="EMBL/GenBank/DDBJ databases">
        <authorList>
            <person name="Sun Q."/>
            <person name="Zhou Y."/>
        </authorList>
    </citation>
    <scope>NUCLEOTIDE SEQUENCE</scope>
    <source>
        <strain evidence="8">CGMCC 1.15760</strain>
    </source>
</reference>
<keyword evidence="5 6" id="KW-0472">Membrane</keyword>
<feature type="transmembrane region" description="Helical" evidence="6">
    <location>
        <begin position="70"/>
        <end position="88"/>
    </location>
</feature>
<keyword evidence="3 6" id="KW-0812">Transmembrane</keyword>
<dbReference type="InterPro" id="IPR022781">
    <property type="entry name" value="Flagellar_biosynth_FliO"/>
</dbReference>
<keyword evidence="9" id="KW-1185">Reference proteome</keyword>
<organism evidence="8 9">
    <name type="scientific">Lysinibacillus alkalisoli</name>
    <dbReference type="NCBI Taxonomy" id="1911548"/>
    <lineage>
        <taxon>Bacteria</taxon>
        <taxon>Bacillati</taxon>
        <taxon>Bacillota</taxon>
        <taxon>Bacilli</taxon>
        <taxon>Bacillales</taxon>
        <taxon>Bacillaceae</taxon>
        <taxon>Lysinibacillus</taxon>
    </lineage>
</organism>
<proteinExistence type="predicted"/>
<evidence type="ECO:0000313" key="8">
    <source>
        <dbReference type="EMBL" id="GGG21869.1"/>
    </source>
</evidence>
<keyword evidence="2" id="KW-1003">Cell membrane</keyword>
<dbReference type="AlphaFoldDB" id="A0A917G4B2"/>
<keyword evidence="8" id="KW-0966">Cell projection</keyword>